<dbReference type="GO" id="GO:0005524">
    <property type="term" value="F:ATP binding"/>
    <property type="evidence" value="ECO:0007669"/>
    <property type="project" value="UniProtKB-UniRule"/>
</dbReference>
<keyword evidence="1" id="KW-0723">Serine/threonine-protein kinase</keyword>
<dbReference type="GO" id="GO:0004674">
    <property type="term" value="F:protein serine/threonine kinase activity"/>
    <property type="evidence" value="ECO:0007669"/>
    <property type="project" value="UniProtKB-KW"/>
</dbReference>
<dbReference type="Gene3D" id="3.30.200.20">
    <property type="entry name" value="Phosphorylase Kinase, domain 1"/>
    <property type="match status" value="1"/>
</dbReference>
<evidence type="ECO:0000259" key="5">
    <source>
        <dbReference type="PROSITE" id="PS50011"/>
    </source>
</evidence>
<accession>M7PM42</accession>
<keyword evidence="7" id="KW-1185">Reference proteome</keyword>
<evidence type="ECO:0000256" key="3">
    <source>
        <dbReference type="ARBA" id="ARBA00022840"/>
    </source>
</evidence>
<sequence>MEILSSRFEILSNIGDGSFGNVVLARKKVSNDSEPTLVAIKTMKKTFQTFSDCLKLREIQSLRTLPPHPHIVPVYDTFLDPTTKRLHLVMEHMEGNLYQLIKSRNSKNFDIETIQHILYQTLSALKHIHDHNFFHRDIKPENILVSTIPSQKLSELSIFNNKFLTSPTKGVTYLIKLGDFGLAREIASQSPYTSYVSTRWYRAPEVLLRANEYSAPVDIWAFGAMAVELATFRPLFPGTNEIDQIWRICEVIGSPAIWIHNNDNTEIGGGEWKKGLKLAEKLGFSFPKIPPMSLEAILSNSWPSSFASFIRWTIQWDPLRRPNCIQSLEHPFFNKVNNSIKVSTIKMNIKSEPVSFQLIDKKLSIDQHNFYLNKIESHTHKKQISNEKCSNIHSMPQRHLSFNLKYLWFRKKYEVVDSGESKYNKDIQNDNHSEIGVNSRKFHSKHHWRNLVWKSKITNSDLVIEPIVSEKNVEELTQISEKSSLHKENDVSIKPLVVNENGSELDIKKIGQLNSTILGIESSAVDVLEKNIGSTMRFFSHLRKKSKQLENSKFKDLYNLKSTDYSISNDQDSLALHIFESPDKTLKTSNSELNKKHTQEIVQPFQDVFTFTKDSYSNILQNKISCPTNNRHQIINGSASSQIEDFKSLSPSNSNVLCGHKKIEDKFIKNSLNLSYNAAKKELDTIRGIKKNKNYHMCHPYGLKNEKTERHISTDLKSKLLLRRVSQPFHSSRLYFNFNVIHHKPILSASDEKYPLKYEDITKQNISIRKKKPLVVY</sequence>
<dbReference type="AlphaFoldDB" id="M7PM42"/>
<keyword evidence="3 4" id="KW-0067">ATP-binding</keyword>
<reference evidence="7" key="1">
    <citation type="journal article" date="2016" name="Nat. Commun.">
        <title>Genome analysis of three Pneumocystis species reveals adaptation mechanisms to life exclusively in mammalian hosts.</title>
        <authorList>
            <person name="Ma L."/>
            <person name="Chen Z."/>
            <person name="Huang D.W."/>
            <person name="Kutty G."/>
            <person name="Ishihara M."/>
            <person name="Wang H."/>
            <person name="Abouelleil A."/>
            <person name="Bishop L."/>
            <person name="Davey E."/>
            <person name="Deng R."/>
            <person name="Deng X."/>
            <person name="Fan L."/>
            <person name="Fantoni G."/>
            <person name="Fitzgerald M."/>
            <person name="Gogineni E."/>
            <person name="Goldberg J.M."/>
            <person name="Handley G."/>
            <person name="Hu X."/>
            <person name="Huber C."/>
            <person name="Jiao X."/>
            <person name="Jones K."/>
            <person name="Levin J.Z."/>
            <person name="Liu Y."/>
            <person name="Macdonald P."/>
            <person name="Melnikov A."/>
            <person name="Raley C."/>
            <person name="Sassi M."/>
            <person name="Sherman B.T."/>
            <person name="Song X."/>
            <person name="Sykes S."/>
            <person name="Tran B."/>
            <person name="Walsh L."/>
            <person name="Xia Y."/>
            <person name="Yang J."/>
            <person name="Young S."/>
            <person name="Zeng Q."/>
            <person name="Zheng X."/>
            <person name="Stephens R."/>
            <person name="Nusbaum C."/>
            <person name="Birren B.W."/>
            <person name="Azadi P."/>
            <person name="Lempicki R.A."/>
            <person name="Cuomo C.A."/>
            <person name="Kovacs J.A."/>
        </authorList>
    </citation>
    <scope>NUCLEOTIDE SEQUENCE [LARGE SCALE GENOMIC DNA]</scope>
    <source>
        <strain evidence="7">B123</strain>
    </source>
</reference>
<keyword evidence="2 4" id="KW-0547">Nucleotide-binding</keyword>
<dbReference type="PROSITE" id="PS50011">
    <property type="entry name" value="PROTEIN_KINASE_DOM"/>
    <property type="match status" value="1"/>
</dbReference>
<dbReference type="InterPro" id="IPR000719">
    <property type="entry name" value="Prot_kinase_dom"/>
</dbReference>
<dbReference type="PROSITE" id="PS00107">
    <property type="entry name" value="PROTEIN_KINASE_ATP"/>
    <property type="match status" value="1"/>
</dbReference>
<feature type="binding site" evidence="4">
    <location>
        <position position="41"/>
    </location>
    <ligand>
        <name>ATP</name>
        <dbReference type="ChEBI" id="CHEBI:30616"/>
    </ligand>
</feature>
<gene>
    <name evidence="6" type="ORF">PNEG_00549</name>
</gene>
<evidence type="ECO:0000256" key="2">
    <source>
        <dbReference type="ARBA" id="ARBA00022741"/>
    </source>
</evidence>
<dbReference type="EMBL" id="AFWA02000001">
    <property type="protein sequence ID" value="EMR11539.1"/>
    <property type="molecule type" value="Genomic_DNA"/>
</dbReference>
<dbReference type="HOGENOM" id="CLU_360197_0_0_1"/>
<organism evidence="6 7">
    <name type="scientific">Pneumocystis murina (strain B123)</name>
    <name type="common">Mouse pneumocystis pneumonia agent</name>
    <name type="synonym">Pneumocystis carinii f. sp. muris</name>
    <dbReference type="NCBI Taxonomy" id="1069680"/>
    <lineage>
        <taxon>Eukaryota</taxon>
        <taxon>Fungi</taxon>
        <taxon>Dikarya</taxon>
        <taxon>Ascomycota</taxon>
        <taxon>Taphrinomycotina</taxon>
        <taxon>Pneumocystomycetes</taxon>
        <taxon>Pneumocystaceae</taxon>
        <taxon>Pneumocystis</taxon>
    </lineage>
</organism>
<dbReference type="InterPro" id="IPR011009">
    <property type="entry name" value="Kinase-like_dom_sf"/>
</dbReference>
<dbReference type="Proteomes" id="UP000011958">
    <property type="component" value="Unassembled WGS sequence"/>
</dbReference>
<dbReference type="InterPro" id="IPR008271">
    <property type="entry name" value="Ser/Thr_kinase_AS"/>
</dbReference>
<name>M7PM42_PNEMU</name>
<dbReference type="eggNOG" id="KOG0661">
    <property type="taxonomic scope" value="Eukaryota"/>
</dbReference>
<evidence type="ECO:0000313" key="7">
    <source>
        <dbReference type="Proteomes" id="UP000011958"/>
    </source>
</evidence>
<dbReference type="PANTHER" id="PTHR24055">
    <property type="entry name" value="MITOGEN-ACTIVATED PROTEIN KINASE"/>
    <property type="match status" value="1"/>
</dbReference>
<dbReference type="OrthoDB" id="2158884at2759"/>
<dbReference type="CDD" id="cd07830">
    <property type="entry name" value="STKc_MAK_like"/>
    <property type="match status" value="1"/>
</dbReference>
<dbReference type="GeneID" id="19894247"/>
<dbReference type="SMART" id="SM00220">
    <property type="entry name" value="S_TKc"/>
    <property type="match status" value="1"/>
</dbReference>
<comment type="caution">
    <text evidence="6">The sequence shown here is derived from an EMBL/GenBank/DDBJ whole genome shotgun (WGS) entry which is preliminary data.</text>
</comment>
<keyword evidence="1" id="KW-0808">Transferase</keyword>
<dbReference type="RefSeq" id="XP_007872440.1">
    <property type="nucleotide sequence ID" value="XM_007874249.1"/>
</dbReference>
<protein>
    <recommendedName>
        <fullName evidence="5">Protein kinase domain-containing protein</fullName>
    </recommendedName>
</protein>
<dbReference type="Gene3D" id="1.10.510.10">
    <property type="entry name" value="Transferase(Phosphotransferase) domain 1"/>
    <property type="match status" value="1"/>
</dbReference>
<evidence type="ECO:0000313" key="6">
    <source>
        <dbReference type="EMBL" id="EMR11539.1"/>
    </source>
</evidence>
<dbReference type="FunFam" id="1.10.510.10:FF:000314">
    <property type="entry name" value="Serine threonine-protein kinase mak"/>
    <property type="match status" value="1"/>
</dbReference>
<keyword evidence="1" id="KW-0418">Kinase</keyword>
<dbReference type="InterPro" id="IPR050117">
    <property type="entry name" value="MAPK"/>
</dbReference>
<evidence type="ECO:0000256" key="1">
    <source>
        <dbReference type="ARBA" id="ARBA00022527"/>
    </source>
</evidence>
<evidence type="ECO:0000256" key="4">
    <source>
        <dbReference type="PROSITE-ProRule" id="PRU10141"/>
    </source>
</evidence>
<dbReference type="Pfam" id="PF00069">
    <property type="entry name" value="Pkinase"/>
    <property type="match status" value="1"/>
</dbReference>
<dbReference type="InterPro" id="IPR017441">
    <property type="entry name" value="Protein_kinase_ATP_BS"/>
</dbReference>
<feature type="domain" description="Protein kinase" evidence="5">
    <location>
        <begin position="8"/>
        <end position="333"/>
    </location>
</feature>
<dbReference type="VEuPathDB" id="FungiDB:PNEG_00549"/>
<dbReference type="STRING" id="1069680.M7PM42"/>
<dbReference type="PROSITE" id="PS00108">
    <property type="entry name" value="PROTEIN_KINASE_ST"/>
    <property type="match status" value="1"/>
</dbReference>
<proteinExistence type="predicted"/>
<dbReference type="SUPFAM" id="SSF56112">
    <property type="entry name" value="Protein kinase-like (PK-like)"/>
    <property type="match status" value="1"/>
</dbReference>